<proteinExistence type="predicted"/>
<feature type="compositionally biased region" description="Basic residues" evidence="1">
    <location>
        <begin position="275"/>
        <end position="286"/>
    </location>
</feature>
<evidence type="ECO:0000256" key="1">
    <source>
        <dbReference type="SAM" id="MobiDB-lite"/>
    </source>
</evidence>
<keyword evidence="3" id="KW-1185">Reference proteome</keyword>
<feature type="region of interest" description="Disordered" evidence="1">
    <location>
        <begin position="265"/>
        <end position="286"/>
    </location>
</feature>
<reference evidence="2 3" key="1">
    <citation type="journal article" date="2021" name="Elife">
        <title>Chloroplast acquisition without the gene transfer in kleptoplastic sea slugs, Plakobranchus ocellatus.</title>
        <authorList>
            <person name="Maeda T."/>
            <person name="Takahashi S."/>
            <person name="Yoshida T."/>
            <person name="Shimamura S."/>
            <person name="Takaki Y."/>
            <person name="Nagai Y."/>
            <person name="Toyoda A."/>
            <person name="Suzuki Y."/>
            <person name="Arimoto A."/>
            <person name="Ishii H."/>
            <person name="Satoh N."/>
            <person name="Nishiyama T."/>
            <person name="Hasebe M."/>
            <person name="Maruyama T."/>
            <person name="Minagawa J."/>
            <person name="Obokata J."/>
            <person name="Shigenobu S."/>
        </authorList>
    </citation>
    <scope>NUCLEOTIDE SEQUENCE [LARGE SCALE GENOMIC DNA]</scope>
</reference>
<dbReference type="EMBL" id="BMAT01009616">
    <property type="protein sequence ID" value="GFS09920.1"/>
    <property type="molecule type" value="Genomic_DNA"/>
</dbReference>
<dbReference type="AlphaFoldDB" id="A0AAV4IK15"/>
<name>A0AAV4IK15_9GAST</name>
<dbReference type="Proteomes" id="UP000762676">
    <property type="component" value="Unassembled WGS sequence"/>
</dbReference>
<feature type="non-terminal residue" evidence="2">
    <location>
        <position position="1"/>
    </location>
</feature>
<evidence type="ECO:0000313" key="2">
    <source>
        <dbReference type="EMBL" id="GFS09920.1"/>
    </source>
</evidence>
<accession>A0AAV4IK15</accession>
<evidence type="ECO:0000313" key="3">
    <source>
        <dbReference type="Proteomes" id="UP000762676"/>
    </source>
</evidence>
<organism evidence="2 3">
    <name type="scientific">Elysia marginata</name>
    <dbReference type="NCBI Taxonomy" id="1093978"/>
    <lineage>
        <taxon>Eukaryota</taxon>
        <taxon>Metazoa</taxon>
        <taxon>Spiralia</taxon>
        <taxon>Lophotrochozoa</taxon>
        <taxon>Mollusca</taxon>
        <taxon>Gastropoda</taxon>
        <taxon>Heterobranchia</taxon>
        <taxon>Euthyneura</taxon>
        <taxon>Panpulmonata</taxon>
        <taxon>Sacoglossa</taxon>
        <taxon>Placobranchoidea</taxon>
        <taxon>Plakobranchidae</taxon>
        <taxon>Elysia</taxon>
    </lineage>
</organism>
<comment type="caution">
    <text evidence="2">The sequence shown here is derived from an EMBL/GenBank/DDBJ whole genome shotgun (WGS) entry which is preliminary data.</text>
</comment>
<gene>
    <name evidence="2" type="ORF">ElyMa_004795200</name>
</gene>
<protein>
    <submittedName>
        <fullName evidence="2">Uncharacterized protein</fullName>
    </submittedName>
</protein>
<sequence length="286" mass="33557">SFEKEMKQCWFQIGLSDEKDILPNVLHRHRICRDLDFSRGSPKRSTFSSCVADAKIGYWINSQTGFQQKEFINFFCSIETLEVLSKSHCYNNTESVEDLRNRTQDCAAPVHEVNDDSDKCRLLKSERNCIRDLIRDDCGPHMTHIIDNIAHIRHELLYRQHACRARGAPKKSYFSKRCSKKSYLSKRCSKNVRLKQKILQKSHTLAKDAPKKSYLSMRCSKKPYLRKKCSKKSHFSKRCSKKSYLRKRCSKKSYLNKIYSKKSHPLAKDTPKKSYLSKRCSKNVRL</sequence>